<evidence type="ECO:0000256" key="4">
    <source>
        <dbReference type="ARBA" id="ARBA00022574"/>
    </source>
</evidence>
<dbReference type="InterPro" id="IPR015943">
    <property type="entry name" value="WD40/YVTN_repeat-like_dom_sf"/>
</dbReference>
<comment type="similarity">
    <text evidence="2">Belongs to the dynein intermediate chain family.</text>
</comment>
<accession>A0A1D2NLM6</accession>
<dbReference type="InterPro" id="IPR001680">
    <property type="entry name" value="WD40_rpt"/>
</dbReference>
<evidence type="ECO:0000256" key="2">
    <source>
        <dbReference type="ARBA" id="ARBA00011059"/>
    </source>
</evidence>
<dbReference type="SUPFAM" id="SSF50978">
    <property type="entry name" value="WD40 repeat-like"/>
    <property type="match status" value="1"/>
</dbReference>
<gene>
    <name evidence="13" type="ORF">Ocin01_00440</name>
</gene>
<dbReference type="SMART" id="SM00320">
    <property type="entry name" value="WD40"/>
    <property type="match status" value="2"/>
</dbReference>
<dbReference type="GO" id="GO:0045504">
    <property type="term" value="F:dynein heavy chain binding"/>
    <property type="evidence" value="ECO:0007669"/>
    <property type="project" value="TreeGrafter"/>
</dbReference>
<comment type="caution">
    <text evidence="13">The sequence shown here is derived from an EMBL/GenBank/DDBJ whole genome shotgun (WGS) entry which is preliminary data.</text>
</comment>
<dbReference type="OrthoDB" id="366230at2759"/>
<evidence type="ECO:0000256" key="7">
    <source>
        <dbReference type="ARBA" id="ARBA00023017"/>
    </source>
</evidence>
<evidence type="ECO:0000256" key="8">
    <source>
        <dbReference type="ARBA" id="ARBA00023069"/>
    </source>
</evidence>
<organism evidence="13 14">
    <name type="scientific">Orchesella cincta</name>
    <name type="common">Springtail</name>
    <name type="synonym">Podura cincta</name>
    <dbReference type="NCBI Taxonomy" id="48709"/>
    <lineage>
        <taxon>Eukaryota</taxon>
        <taxon>Metazoa</taxon>
        <taxon>Ecdysozoa</taxon>
        <taxon>Arthropoda</taxon>
        <taxon>Hexapoda</taxon>
        <taxon>Collembola</taxon>
        <taxon>Entomobryomorpha</taxon>
        <taxon>Entomobryoidea</taxon>
        <taxon>Orchesellidae</taxon>
        <taxon>Orchesellinae</taxon>
        <taxon>Orchesella</taxon>
    </lineage>
</organism>
<evidence type="ECO:0000256" key="5">
    <source>
        <dbReference type="ARBA" id="ARBA00022701"/>
    </source>
</evidence>
<keyword evidence="8" id="KW-0969">Cilium</keyword>
<evidence type="ECO:0000256" key="10">
    <source>
        <dbReference type="ARBA" id="ARBA00023212"/>
    </source>
</evidence>
<proteinExistence type="inferred from homology"/>
<dbReference type="STRING" id="48709.A0A1D2NLM6"/>
<comment type="subcellular location">
    <subcellularLocation>
        <location evidence="1">Cytoplasm</location>
        <location evidence="1">Cytoskeleton</location>
        <location evidence="1">Cilium axoneme</location>
    </subcellularLocation>
</comment>
<keyword evidence="14" id="KW-1185">Reference proteome</keyword>
<reference evidence="13 14" key="1">
    <citation type="journal article" date="2016" name="Genome Biol. Evol.">
        <title>Gene Family Evolution Reflects Adaptation to Soil Environmental Stressors in the Genome of the Collembolan Orchesella cincta.</title>
        <authorList>
            <person name="Faddeeva-Vakhrusheva A."/>
            <person name="Derks M.F."/>
            <person name="Anvar S.Y."/>
            <person name="Agamennone V."/>
            <person name="Suring W."/>
            <person name="Smit S."/>
            <person name="van Straalen N.M."/>
            <person name="Roelofs D."/>
        </authorList>
    </citation>
    <scope>NUCLEOTIDE SEQUENCE [LARGE SCALE GENOMIC DNA]</scope>
    <source>
        <tissue evidence="13">Mixed pool</tissue>
    </source>
</reference>
<evidence type="ECO:0000256" key="1">
    <source>
        <dbReference type="ARBA" id="ARBA00004430"/>
    </source>
</evidence>
<keyword evidence="7" id="KW-0243">Dynein</keyword>
<dbReference type="PANTHER" id="PTHR12442:SF7">
    <property type="entry name" value="DYNEIN AXONEMAL INTERMEDIATE CHAIN 2"/>
    <property type="match status" value="1"/>
</dbReference>
<dbReference type="InterPro" id="IPR050687">
    <property type="entry name" value="Dynein_IC"/>
</dbReference>
<dbReference type="Proteomes" id="UP000094527">
    <property type="component" value="Unassembled WGS sequence"/>
</dbReference>
<keyword evidence="5" id="KW-0493">Microtubule</keyword>
<dbReference type="GO" id="GO:0036158">
    <property type="term" value="P:outer dynein arm assembly"/>
    <property type="evidence" value="ECO:0007669"/>
    <property type="project" value="TreeGrafter"/>
</dbReference>
<keyword evidence="10" id="KW-0206">Cytoskeleton</keyword>
<dbReference type="AlphaFoldDB" id="A0A1D2NLM6"/>
<dbReference type="GO" id="GO:0003341">
    <property type="term" value="P:cilium movement"/>
    <property type="evidence" value="ECO:0007669"/>
    <property type="project" value="TreeGrafter"/>
</dbReference>
<evidence type="ECO:0000256" key="9">
    <source>
        <dbReference type="ARBA" id="ARBA00023175"/>
    </source>
</evidence>
<evidence type="ECO:0000313" key="14">
    <source>
        <dbReference type="Proteomes" id="UP000094527"/>
    </source>
</evidence>
<dbReference type="GO" id="GO:0005874">
    <property type="term" value="C:microtubule"/>
    <property type="evidence" value="ECO:0007669"/>
    <property type="project" value="UniProtKB-KW"/>
</dbReference>
<keyword evidence="9" id="KW-0505">Motor protein</keyword>
<feature type="non-terminal residue" evidence="13">
    <location>
        <position position="734"/>
    </location>
</feature>
<dbReference type="EMBL" id="LJIJ01000009">
    <property type="protein sequence ID" value="ODN06188.1"/>
    <property type="molecule type" value="Genomic_DNA"/>
</dbReference>
<dbReference type="GO" id="GO:0036157">
    <property type="term" value="C:outer dynein arm"/>
    <property type="evidence" value="ECO:0007669"/>
    <property type="project" value="TreeGrafter"/>
</dbReference>
<dbReference type="Gene3D" id="2.130.10.10">
    <property type="entry name" value="YVTN repeat-like/Quinoprotein amine dehydrogenase"/>
    <property type="match status" value="1"/>
</dbReference>
<sequence length="734" mass="83713">MTDTAENANISSNVPIIYEGKRRRDITGVDGETPKPSIQRAQSEKFIDVNPSNFDYTKLRQEYGRQPQFEEDHDRIHVGLEHNDKMEENYEEMTFTDGVDDACTPQRTTTTNTDRAEYKSLSLSHTEGGWPKEINVRDYELVDRTKKKMQKDEMYIEAEADYLVRYNNTLPFYNRYYTKCSKSQGRDTKPRANVVSVYRCPYRKTRPVSKITFAPEGIGRMAVSYCPYEYDPGFRDHNCEAYFWEVECPTRPEGLVRAPAQIVDIRFHPKDVHNICGALFTGQVATWDNRVGPNPKSISKYDVSHEDVCTSAMWINSKTGFEFFSCGSDGRVIWWDERNLSERLDSTFADPVKGRSEAEYAVPITVLDYEHTLPTKFLVGSQFGQVMVFMKKGKTPLERLINMYGAHKGPVRSIHRNPVFIKNFMSCGDYHLRIFAEDCRDSGIMWTAPSDALYTYAQWLTGRPCGLVASRVDGCLEFWDLLIQGTTSMLTTKVSAHPLSTVWPADTGKHVAAGTVTGDIRMVKLCSSMYSFGKPDKSALAGCFDRESRREKYLEQRSREIRLAKKQRDGKQKEKEICEVDQTALGEQGTETVRIVKYKRPEPFTNENLPVDKDFFVTLAQEKKTQGINAFSDKKLAAKAFSEGMFKGRMAEKKRPTVKPSKTVENTLGVEQVVDTNEESLRLANEKMQKLEKALVESKVKEESVLILESDALPSKGRKSSKDFDLECNDLDVV</sequence>
<evidence type="ECO:0000256" key="3">
    <source>
        <dbReference type="ARBA" id="ARBA00022490"/>
    </source>
</evidence>
<dbReference type="GO" id="GO:0045503">
    <property type="term" value="F:dynein light chain binding"/>
    <property type="evidence" value="ECO:0007669"/>
    <property type="project" value="TreeGrafter"/>
</dbReference>
<keyword evidence="12" id="KW-0175">Coiled coil</keyword>
<evidence type="ECO:0000313" key="13">
    <source>
        <dbReference type="EMBL" id="ODN06188.1"/>
    </source>
</evidence>
<keyword evidence="11" id="KW-0966">Cell projection</keyword>
<keyword evidence="4" id="KW-0853">WD repeat</keyword>
<feature type="coiled-coil region" evidence="12">
    <location>
        <begin position="674"/>
        <end position="701"/>
    </location>
</feature>
<protein>
    <submittedName>
        <fullName evidence="13">Dynein intermediate chain 3, ciliary</fullName>
    </submittedName>
</protein>
<dbReference type="PANTHER" id="PTHR12442">
    <property type="entry name" value="DYNEIN INTERMEDIATE CHAIN"/>
    <property type="match status" value="1"/>
</dbReference>
<keyword evidence="6" id="KW-0677">Repeat</keyword>
<evidence type="ECO:0000256" key="11">
    <source>
        <dbReference type="ARBA" id="ARBA00023273"/>
    </source>
</evidence>
<evidence type="ECO:0000256" key="6">
    <source>
        <dbReference type="ARBA" id="ARBA00022737"/>
    </source>
</evidence>
<keyword evidence="3" id="KW-0963">Cytoplasm</keyword>
<dbReference type="InterPro" id="IPR036322">
    <property type="entry name" value="WD40_repeat_dom_sf"/>
</dbReference>
<dbReference type="OMA" id="SAMWINS"/>
<name>A0A1D2NLM6_ORCCI</name>
<evidence type="ECO:0000256" key="12">
    <source>
        <dbReference type="SAM" id="Coils"/>
    </source>
</evidence>